<gene>
    <name evidence="3" type="ORF">Q4F26_03260</name>
</gene>
<dbReference type="PANTHER" id="PTHR42895:SF1">
    <property type="entry name" value="IRON-SULFUR CLUSTER PROTEIN"/>
    <property type="match status" value="1"/>
</dbReference>
<accession>A0AA43UCA3</accession>
<reference evidence="3" key="1">
    <citation type="submission" date="2023-07" db="EMBL/GenBank/DDBJ databases">
        <title>Between Cages and Wild: Unraveling the Impact of Captivity on Animal Microbiomes and Antimicrobial Resistance.</title>
        <authorList>
            <person name="Schmartz G.P."/>
            <person name="Rehner J."/>
            <person name="Schuff M.J."/>
            <person name="Becker S.L."/>
            <person name="Kravczyk M."/>
            <person name="Gurevich A."/>
            <person name="Francke R."/>
            <person name="Mueller R."/>
            <person name="Keller V."/>
            <person name="Keller A."/>
        </authorList>
    </citation>
    <scope>NUCLEOTIDE SEQUENCE</scope>
    <source>
        <strain evidence="3">S39M_St_73</strain>
    </source>
</reference>
<dbReference type="Gene3D" id="3.30.420.480">
    <property type="entry name" value="Domain of unknown function (DUF4445)"/>
    <property type="match status" value="1"/>
</dbReference>
<sequence>MTADRRFSNLVNENKEFEILSDGSMAAFDINPVLHHRPGTNPFDPMDIGGVYLGDQFLEIQTKNQKLLSLVIDIGSTTISASLVDNKKGVEIAHKSGLNPQRQYGDDVISRATFIMGNEEGLEILQGLVLKQIKNLAQELIEENNYEATDLYAVFVASNAIMNHILVGLSPAPLARSPYQLQFEGKKTLDFSEIDMKEFGKGKLVVIPNITAFVGGDLTAGIISTEIYKSKDTELLIDIGTNGELVLSHEGQMYSTSCAAGPALEGMGISCGVTAQPGAIEETKAEDGQLILQNINSQPSIGICGSGVLAVIREFLKIGLINYRGNIQKQEKVSENLHHFYVEGQKALWVDREQNIFISQKDIRQLQMAKGAILTGIESLLDFAEVDTDDIKKVYIAGQFGSYLSPDSLTQVGLLPSAFHDKIHYVGNTSKSGCFMISLNKEIYEKVDGLVRGIKHLSLTTVEKFDLLLAQATLFPK</sequence>
<dbReference type="SUPFAM" id="SSF53067">
    <property type="entry name" value="Actin-like ATPase domain"/>
    <property type="match status" value="1"/>
</dbReference>
<dbReference type="Pfam" id="PF14574">
    <property type="entry name" value="RACo_C_ter"/>
    <property type="match status" value="1"/>
</dbReference>
<dbReference type="AlphaFoldDB" id="A0AA43UCA3"/>
<dbReference type="InterPro" id="IPR027980">
    <property type="entry name" value="RACo_C"/>
</dbReference>
<evidence type="ECO:0000313" key="4">
    <source>
        <dbReference type="Proteomes" id="UP001171751"/>
    </source>
</evidence>
<dbReference type="InterPro" id="IPR041414">
    <property type="entry name" value="Raco-like_middle"/>
</dbReference>
<name>A0AA43UCA3_9LACT</name>
<proteinExistence type="predicted"/>
<evidence type="ECO:0000259" key="1">
    <source>
        <dbReference type="Pfam" id="PF14574"/>
    </source>
</evidence>
<dbReference type="Proteomes" id="UP001171751">
    <property type="component" value="Unassembled WGS sequence"/>
</dbReference>
<evidence type="ECO:0000313" key="3">
    <source>
        <dbReference type="EMBL" id="MDO5457340.1"/>
    </source>
</evidence>
<dbReference type="InterPro" id="IPR052911">
    <property type="entry name" value="Corrinoid_activation_enz"/>
</dbReference>
<feature type="domain" description="RACo C-terminal" evidence="1">
    <location>
        <begin position="233"/>
        <end position="476"/>
    </location>
</feature>
<dbReference type="InterPro" id="IPR043129">
    <property type="entry name" value="ATPase_NBD"/>
</dbReference>
<feature type="domain" description="RACo-like middle region" evidence="2">
    <location>
        <begin position="69"/>
        <end position="229"/>
    </location>
</feature>
<evidence type="ECO:0000259" key="2">
    <source>
        <dbReference type="Pfam" id="PF17651"/>
    </source>
</evidence>
<dbReference type="PANTHER" id="PTHR42895">
    <property type="entry name" value="IRON-SULFUR CLUSTER-BINDING PROTEIN-RELATED"/>
    <property type="match status" value="1"/>
</dbReference>
<keyword evidence="4" id="KW-1185">Reference proteome</keyword>
<protein>
    <submittedName>
        <fullName evidence="3">ASKHA domain-containing protein</fullName>
    </submittedName>
</protein>
<dbReference type="EMBL" id="JAUNQW010000009">
    <property type="protein sequence ID" value="MDO5457340.1"/>
    <property type="molecule type" value="Genomic_DNA"/>
</dbReference>
<dbReference type="InterPro" id="IPR042259">
    <property type="entry name" value="Raco-like_middle_sf"/>
</dbReference>
<comment type="caution">
    <text evidence="3">The sequence shown here is derived from an EMBL/GenBank/DDBJ whole genome shotgun (WGS) entry which is preliminary data.</text>
</comment>
<dbReference type="Pfam" id="PF17651">
    <property type="entry name" value="Raco_middle"/>
    <property type="match status" value="1"/>
</dbReference>
<organism evidence="3 4">
    <name type="scientific">Atopococcus tabaci</name>
    <dbReference type="NCBI Taxonomy" id="269774"/>
    <lineage>
        <taxon>Bacteria</taxon>
        <taxon>Bacillati</taxon>
        <taxon>Bacillota</taxon>
        <taxon>Bacilli</taxon>
        <taxon>Lactobacillales</taxon>
        <taxon>Carnobacteriaceae</taxon>
        <taxon>Atopococcus</taxon>
    </lineage>
</organism>